<dbReference type="eggNOG" id="ENOG50309WX">
    <property type="taxonomic scope" value="Bacteria"/>
</dbReference>
<dbReference type="Proteomes" id="UP000029585">
    <property type="component" value="Unassembled WGS sequence"/>
</dbReference>
<evidence type="ECO:0000313" key="1">
    <source>
        <dbReference type="EMBL" id="KGF55936.1"/>
    </source>
</evidence>
<dbReference type="InterPro" id="IPR032359">
    <property type="entry name" value="KwaB-like"/>
</dbReference>
<protein>
    <recommendedName>
        <fullName evidence="3">DUF4868 domain-containing protein</fullName>
    </recommendedName>
</protein>
<dbReference type="Pfam" id="PF16162">
    <property type="entry name" value="KwaB"/>
    <property type="match status" value="1"/>
</dbReference>
<dbReference type="AlphaFoldDB" id="A0A096BA75"/>
<name>A0A096BA75_FLAPL</name>
<dbReference type="InterPro" id="IPR048119">
    <property type="entry name" value="KwaB"/>
</dbReference>
<proteinExistence type="predicted"/>
<sequence>MIKRESFLLGAIRSSERFEKLPGEDIIRLNNDAQLLRVGDTIFVLNLKMLERNMGFSALIQQAATETVSAIEELDILDDIEVLRDTLEVPSFARKLSKVKKASPIFKLGISKEAIVEFTKNTPELAGKFKYSEDGTQIRLDTKKSKIAFLKLMNDAFLHSELTQQWYDASAKDNITQGAG</sequence>
<evidence type="ECO:0000313" key="2">
    <source>
        <dbReference type="Proteomes" id="UP000029585"/>
    </source>
</evidence>
<keyword evidence="2" id="KW-1185">Reference proteome</keyword>
<evidence type="ECO:0008006" key="3">
    <source>
        <dbReference type="Google" id="ProtNLM"/>
    </source>
</evidence>
<dbReference type="HOGENOM" id="CLU_1493746_0_0_9"/>
<organism evidence="1 2">
    <name type="scientific">Flavonifractor plautii 1_3_50AFAA</name>
    <dbReference type="NCBI Taxonomy" id="742738"/>
    <lineage>
        <taxon>Bacteria</taxon>
        <taxon>Bacillati</taxon>
        <taxon>Bacillota</taxon>
        <taxon>Clostridia</taxon>
        <taxon>Eubacteriales</taxon>
        <taxon>Oscillospiraceae</taxon>
        <taxon>Flavonifractor</taxon>
    </lineage>
</organism>
<dbReference type="EMBL" id="ADLO01000052">
    <property type="protein sequence ID" value="KGF55936.1"/>
    <property type="molecule type" value="Genomic_DNA"/>
</dbReference>
<dbReference type="NCBIfam" id="NF041623">
    <property type="entry name" value="KwaB"/>
    <property type="match status" value="1"/>
</dbReference>
<dbReference type="PATRIC" id="fig|742738.3.peg.1446"/>
<comment type="caution">
    <text evidence="1">The sequence shown here is derived from an EMBL/GenBank/DDBJ whole genome shotgun (WGS) entry which is preliminary data.</text>
</comment>
<dbReference type="RefSeq" id="WP_157838654.1">
    <property type="nucleotide sequence ID" value="NZ_KN174162.1"/>
</dbReference>
<reference evidence="1 2" key="1">
    <citation type="submission" date="2011-08" db="EMBL/GenBank/DDBJ databases">
        <title>The Genome Sequence of Clostridium orbiscindens 1_3_50AFAA.</title>
        <authorList>
            <consortium name="The Broad Institute Genome Sequencing Platform"/>
            <person name="Earl A."/>
            <person name="Ward D."/>
            <person name="Feldgarden M."/>
            <person name="Gevers D."/>
            <person name="Daigneault M."/>
            <person name="Strauss J."/>
            <person name="Allen-Vercoe E."/>
            <person name="Young S.K."/>
            <person name="Zeng Q."/>
            <person name="Gargeya S."/>
            <person name="Fitzgerald M."/>
            <person name="Haas B."/>
            <person name="Abouelleil A."/>
            <person name="Alvarado L."/>
            <person name="Arachchi H.M."/>
            <person name="Berlin A."/>
            <person name="Brown A."/>
            <person name="Chapman S.B."/>
            <person name="Chen Z."/>
            <person name="Dunbar C."/>
            <person name="Freedman E."/>
            <person name="Gearin G."/>
            <person name="Gellesch M."/>
            <person name="Goldberg J."/>
            <person name="Griggs A."/>
            <person name="Gujja S."/>
            <person name="Heiman D."/>
            <person name="Howarth C."/>
            <person name="Larson L."/>
            <person name="Lui A."/>
            <person name="MacDonald P.J.P."/>
            <person name="Montmayeur A."/>
            <person name="Murphy C."/>
            <person name="Neiman D."/>
            <person name="Pearson M."/>
            <person name="Priest M."/>
            <person name="Roberts A."/>
            <person name="Saif S."/>
            <person name="Shea T."/>
            <person name="Shenoy N."/>
            <person name="Sisk P."/>
            <person name="Stolte C."/>
            <person name="Sykes S."/>
            <person name="Wortman J."/>
            <person name="Nusbaum C."/>
            <person name="Birren B."/>
        </authorList>
    </citation>
    <scope>NUCLEOTIDE SEQUENCE [LARGE SCALE GENOMIC DNA]</scope>
    <source>
        <strain evidence="1 2">1_3_50AFAA</strain>
    </source>
</reference>
<accession>A0A096BA75</accession>
<gene>
    <name evidence="1" type="ORF">HMPREF9460_01403</name>
</gene>